<reference evidence="2 3" key="1">
    <citation type="submission" date="2020-10" db="EMBL/GenBank/DDBJ databases">
        <title>Identification of Nocardia species via Next-generation sequencing and recognition of intraspecies genetic diversity.</title>
        <authorList>
            <person name="Li P."/>
            <person name="Li P."/>
            <person name="Lu B."/>
        </authorList>
    </citation>
    <scope>NUCLEOTIDE SEQUENCE [LARGE SCALE GENOMIC DNA]</scope>
    <source>
        <strain evidence="2 3">BJ06-0157</strain>
    </source>
</reference>
<feature type="compositionally biased region" description="Low complexity" evidence="1">
    <location>
        <begin position="297"/>
        <end position="312"/>
    </location>
</feature>
<proteinExistence type="predicted"/>
<accession>A0ABS0D0B1</accession>
<organism evidence="2 3">
    <name type="scientific">Nocardia amamiensis</name>
    <dbReference type="NCBI Taxonomy" id="404578"/>
    <lineage>
        <taxon>Bacteria</taxon>
        <taxon>Bacillati</taxon>
        <taxon>Actinomycetota</taxon>
        <taxon>Actinomycetes</taxon>
        <taxon>Mycobacteriales</taxon>
        <taxon>Nocardiaceae</taxon>
        <taxon>Nocardia</taxon>
    </lineage>
</organism>
<protein>
    <submittedName>
        <fullName evidence="2">Uncharacterized protein</fullName>
    </submittedName>
</protein>
<keyword evidence="3" id="KW-1185">Reference proteome</keyword>
<dbReference type="RefSeq" id="WP_195131797.1">
    <property type="nucleotide sequence ID" value="NZ_JADLQX010000019.1"/>
</dbReference>
<dbReference type="Proteomes" id="UP000702209">
    <property type="component" value="Unassembled WGS sequence"/>
</dbReference>
<evidence type="ECO:0000313" key="3">
    <source>
        <dbReference type="Proteomes" id="UP000702209"/>
    </source>
</evidence>
<name>A0ABS0D0B1_9NOCA</name>
<dbReference type="EMBL" id="JADLQX010000019">
    <property type="protein sequence ID" value="MBF6300554.1"/>
    <property type="molecule type" value="Genomic_DNA"/>
</dbReference>
<feature type="region of interest" description="Disordered" evidence="1">
    <location>
        <begin position="249"/>
        <end position="360"/>
    </location>
</feature>
<feature type="compositionally biased region" description="Basic and acidic residues" evidence="1">
    <location>
        <begin position="249"/>
        <end position="262"/>
    </location>
</feature>
<sequence>MAPTAAETKADKAATLASTPLASIAAEAKHFWLVDLHYPPGASEGLRAFIALADTAIQTAVDLLGRGMTTPPPKVDDLLEPAFYETLGKGKADEAYRKTIDKVEARQLQLLQMDNKVIKSSVTVAAEQVQALRSIKNIVAELNAKLKGAGNAKLKPSQELPLLKAVAAAVDAVYDKVTAIADLNEEVANGGKGSGGGQTGGGGGGGGAPSGGGGGGGDGGLSSLLPMLMMPLMAVAPLAAQIPEMLQKAEADKAEKAEKAEQSQKGATPAPPGDQNAPAPATPPPGDPNAPAPAPAGDPNAAPAANASGDPNVVPAAATMPPGQVQARRARNVPPNGQPGQEQPATEDEAVPEQSPVIEA</sequence>
<evidence type="ECO:0000256" key="1">
    <source>
        <dbReference type="SAM" id="MobiDB-lite"/>
    </source>
</evidence>
<feature type="compositionally biased region" description="Pro residues" evidence="1">
    <location>
        <begin position="280"/>
        <end position="296"/>
    </location>
</feature>
<feature type="region of interest" description="Disordered" evidence="1">
    <location>
        <begin position="187"/>
        <end position="218"/>
    </location>
</feature>
<gene>
    <name evidence="2" type="ORF">IU459_23845</name>
</gene>
<evidence type="ECO:0000313" key="2">
    <source>
        <dbReference type="EMBL" id="MBF6300554.1"/>
    </source>
</evidence>
<comment type="caution">
    <text evidence="2">The sequence shown here is derived from an EMBL/GenBank/DDBJ whole genome shotgun (WGS) entry which is preliminary data.</text>
</comment>
<feature type="compositionally biased region" description="Gly residues" evidence="1">
    <location>
        <begin position="190"/>
        <end position="218"/>
    </location>
</feature>